<evidence type="ECO:0000259" key="7">
    <source>
        <dbReference type="Pfam" id="PF14698"/>
    </source>
</evidence>
<dbReference type="Pfam" id="PF14698">
    <property type="entry name" value="ASL_C2"/>
    <property type="match status" value="1"/>
</dbReference>
<comment type="catalytic activity">
    <reaction evidence="5">
        <text>2-(N(omega)-L-arginino)succinate = fumarate + L-arginine</text>
        <dbReference type="Rhea" id="RHEA:24020"/>
        <dbReference type="ChEBI" id="CHEBI:29806"/>
        <dbReference type="ChEBI" id="CHEBI:32682"/>
        <dbReference type="ChEBI" id="CHEBI:57472"/>
        <dbReference type="EC" id="4.3.2.1"/>
    </reaction>
</comment>
<comment type="similarity">
    <text evidence="5">Belongs to the lyase 1 family. Argininosuccinate lyase subfamily.</text>
</comment>
<dbReference type="Gene3D" id="1.20.200.10">
    <property type="entry name" value="Fumarase/aspartase (Central domain)"/>
    <property type="match status" value="1"/>
</dbReference>
<dbReference type="EMBL" id="BAAACF010000002">
    <property type="protein sequence ID" value="GAA0726439.1"/>
    <property type="molecule type" value="Genomic_DNA"/>
</dbReference>
<evidence type="ECO:0000256" key="5">
    <source>
        <dbReference type="HAMAP-Rule" id="MF_00006"/>
    </source>
</evidence>
<keyword evidence="9" id="KW-1185">Reference proteome</keyword>
<evidence type="ECO:0000256" key="2">
    <source>
        <dbReference type="ARBA" id="ARBA00012338"/>
    </source>
</evidence>
<dbReference type="InterPro" id="IPR009049">
    <property type="entry name" value="Argininosuccinate_lyase"/>
</dbReference>
<keyword evidence="5" id="KW-0028">Amino-acid biosynthesis</keyword>
<dbReference type="InterPro" id="IPR008948">
    <property type="entry name" value="L-Aspartase-like"/>
</dbReference>
<dbReference type="Proteomes" id="UP001500339">
    <property type="component" value="Unassembled WGS sequence"/>
</dbReference>
<dbReference type="InterPro" id="IPR000362">
    <property type="entry name" value="Fumarate_lyase_fam"/>
</dbReference>
<dbReference type="HAMAP" id="MF_00006">
    <property type="entry name" value="Arg_succ_lyase"/>
    <property type="match status" value="1"/>
</dbReference>
<comment type="pathway">
    <text evidence="1 5">Amino-acid biosynthesis; L-arginine biosynthesis; L-arginine from L-ornithine and carbamoyl phosphate: step 3/3.</text>
</comment>
<evidence type="ECO:0000259" key="6">
    <source>
        <dbReference type="Pfam" id="PF00206"/>
    </source>
</evidence>
<dbReference type="SUPFAM" id="SSF48557">
    <property type="entry name" value="L-aspartase-like"/>
    <property type="match status" value="1"/>
</dbReference>
<evidence type="ECO:0000313" key="9">
    <source>
        <dbReference type="Proteomes" id="UP001500339"/>
    </source>
</evidence>
<name>A0ABP3U7S9_9CLOT</name>
<proteinExistence type="inferred from homology"/>
<feature type="domain" description="Argininosuccinate lyase C-terminal" evidence="7">
    <location>
        <begin position="371"/>
        <end position="448"/>
    </location>
</feature>
<evidence type="ECO:0000256" key="3">
    <source>
        <dbReference type="ARBA" id="ARBA00022571"/>
    </source>
</evidence>
<keyword evidence="3 5" id="KW-0055">Arginine biosynthesis</keyword>
<sequence>MCMKEHVEKTDGTTFPGKTFADAVLRPVFNIQREYYYKPFIKISKAHVVMLYEQKIIDLNESKKLIEGLNEIEKKDFSAVEYNTSYEDMFFTVESKLEDIIGEDVAGRLHIARSRNDLDICEFRMVLRVKVIEIMERLNNFRKVLLNLSKEHIETVMPAYTHTQPAQPTTLAHYLLAFYDSLSRDYERIKKVYENINLSPIGAVAITTTGFPINRERMCELLGFNDVIENSYDCIAGSDYLMELASTLMILNTNMSKLIKDTLDFCTKEFNAFYLTDPYVQKSSIMPQKRNPSSLEHTRPMASAAIGEANCVFNMLHNTPFGDIVDTEEQLQPHLYKSIENTIKVLNIFTSVFATMKVNKDLLLNRSKEGFITVTELADTLVREKGLSFRKSHKITASIVKHLINNNLSIGDITPEILDELAQEVGVQELNISPQDISKALDPVNFVNIRKVTGGPAPEETRRMLENREIKIKEDIDFYREISKDLEDSEKILGDTVNNLLLIGI</sequence>
<dbReference type="RefSeq" id="WP_343769832.1">
    <property type="nucleotide sequence ID" value="NZ_BAAACF010000002.1"/>
</dbReference>
<dbReference type="InterPro" id="IPR024083">
    <property type="entry name" value="Fumarase/histidase_N"/>
</dbReference>
<evidence type="ECO:0000256" key="1">
    <source>
        <dbReference type="ARBA" id="ARBA00004941"/>
    </source>
</evidence>
<dbReference type="PRINTS" id="PR00149">
    <property type="entry name" value="FUMRATELYASE"/>
</dbReference>
<dbReference type="GO" id="GO:0016829">
    <property type="term" value="F:lyase activity"/>
    <property type="evidence" value="ECO:0007669"/>
    <property type="project" value="UniProtKB-KW"/>
</dbReference>
<evidence type="ECO:0000256" key="4">
    <source>
        <dbReference type="ARBA" id="ARBA00023239"/>
    </source>
</evidence>
<keyword evidence="4 5" id="KW-0456">Lyase</keyword>
<organism evidence="8 9">
    <name type="scientific">Clostridium malenominatum</name>
    <dbReference type="NCBI Taxonomy" id="1539"/>
    <lineage>
        <taxon>Bacteria</taxon>
        <taxon>Bacillati</taxon>
        <taxon>Bacillota</taxon>
        <taxon>Clostridia</taxon>
        <taxon>Eubacteriales</taxon>
        <taxon>Clostridiaceae</taxon>
        <taxon>Clostridium</taxon>
    </lineage>
</organism>
<dbReference type="InterPro" id="IPR029419">
    <property type="entry name" value="Arg_succ_lyase_C"/>
</dbReference>
<dbReference type="Gene3D" id="1.10.275.10">
    <property type="entry name" value="Fumarase/aspartase (N-terminal domain)"/>
    <property type="match status" value="1"/>
</dbReference>
<dbReference type="Pfam" id="PF00206">
    <property type="entry name" value="Lyase_1"/>
    <property type="match status" value="1"/>
</dbReference>
<protein>
    <recommendedName>
        <fullName evidence="2 5">Argininosuccinate lyase</fullName>
        <shortName evidence="5">ASAL</shortName>
        <ecNumber evidence="2 5">4.3.2.1</ecNumber>
    </recommendedName>
    <alternativeName>
        <fullName evidence="5">Arginosuccinase</fullName>
    </alternativeName>
</protein>
<dbReference type="PANTHER" id="PTHR43814:SF1">
    <property type="entry name" value="ARGININOSUCCINATE LYASE"/>
    <property type="match status" value="1"/>
</dbReference>
<dbReference type="PRINTS" id="PR00145">
    <property type="entry name" value="ARGSUCLYASE"/>
</dbReference>
<accession>A0ABP3U7S9</accession>
<dbReference type="Gene3D" id="1.10.40.30">
    <property type="entry name" value="Fumarase/aspartase (C-terminal domain)"/>
    <property type="match status" value="1"/>
</dbReference>
<reference evidence="9" key="1">
    <citation type="journal article" date="2019" name="Int. J. Syst. Evol. Microbiol.">
        <title>The Global Catalogue of Microorganisms (GCM) 10K type strain sequencing project: providing services to taxonomists for standard genome sequencing and annotation.</title>
        <authorList>
            <consortium name="The Broad Institute Genomics Platform"/>
            <consortium name="The Broad Institute Genome Sequencing Center for Infectious Disease"/>
            <person name="Wu L."/>
            <person name="Ma J."/>
        </authorList>
    </citation>
    <scope>NUCLEOTIDE SEQUENCE [LARGE SCALE GENOMIC DNA]</scope>
    <source>
        <strain evidence="9">JCM 1405</strain>
    </source>
</reference>
<comment type="caution">
    <text evidence="8">The sequence shown here is derived from an EMBL/GenBank/DDBJ whole genome shotgun (WGS) entry which is preliminary data.</text>
</comment>
<feature type="domain" description="Fumarate lyase N-terminal" evidence="6">
    <location>
        <begin position="59"/>
        <end position="307"/>
    </location>
</feature>
<dbReference type="NCBIfam" id="TIGR00838">
    <property type="entry name" value="argH"/>
    <property type="match status" value="1"/>
</dbReference>
<gene>
    <name evidence="8" type="primary">argH_1</name>
    <name evidence="5" type="synonym">argH</name>
    <name evidence="8" type="ORF">GCM10008905_23040</name>
</gene>
<dbReference type="PANTHER" id="PTHR43814">
    <property type="entry name" value="ARGININOSUCCINATE LYASE"/>
    <property type="match status" value="1"/>
</dbReference>
<comment type="subcellular location">
    <subcellularLocation>
        <location evidence="5">Cytoplasm</location>
    </subcellularLocation>
</comment>
<dbReference type="CDD" id="cd01359">
    <property type="entry name" value="Argininosuccinate_lyase"/>
    <property type="match status" value="1"/>
</dbReference>
<dbReference type="EC" id="4.3.2.1" evidence="2 5"/>
<keyword evidence="5" id="KW-0963">Cytoplasm</keyword>
<evidence type="ECO:0000313" key="8">
    <source>
        <dbReference type="EMBL" id="GAA0726439.1"/>
    </source>
</evidence>
<dbReference type="InterPro" id="IPR022761">
    <property type="entry name" value="Fumarate_lyase_N"/>
</dbReference>